<dbReference type="VEuPathDB" id="FungiDB:SMAC_12796"/>
<feature type="region of interest" description="Disordered" evidence="1">
    <location>
        <begin position="1"/>
        <end position="28"/>
    </location>
</feature>
<dbReference type="Proteomes" id="UP000001881">
    <property type="component" value="Unassembled WGS sequence"/>
</dbReference>
<organism evidence="2 3">
    <name type="scientific">Sordaria macrospora (strain ATCC MYA-333 / DSM 997 / K(L3346) / K-hell)</name>
    <dbReference type="NCBI Taxonomy" id="771870"/>
    <lineage>
        <taxon>Eukaryota</taxon>
        <taxon>Fungi</taxon>
        <taxon>Dikarya</taxon>
        <taxon>Ascomycota</taxon>
        <taxon>Pezizomycotina</taxon>
        <taxon>Sordariomycetes</taxon>
        <taxon>Sordariomycetidae</taxon>
        <taxon>Sordariales</taxon>
        <taxon>Sordariaceae</taxon>
        <taxon>Sordaria</taxon>
    </lineage>
</organism>
<dbReference type="EMBL" id="CABT02000051">
    <property type="protein sequence ID" value="CCC13945.1"/>
    <property type="molecule type" value="Genomic_DNA"/>
</dbReference>
<evidence type="ECO:0000313" key="3">
    <source>
        <dbReference type="Proteomes" id="UP000001881"/>
    </source>
</evidence>
<dbReference type="AlphaFoldDB" id="F7W9F4"/>
<evidence type="ECO:0000313" key="2">
    <source>
        <dbReference type="EMBL" id="CCC13945.1"/>
    </source>
</evidence>
<dbReference type="HOGENOM" id="CLU_2623558_0_0_1"/>
<reference evidence="2 3" key="1">
    <citation type="journal article" date="2010" name="PLoS Genet.">
        <title>De novo assembly of a 40 Mb eukaryotic genome from short sequence reads: Sordaria macrospora, a model organism for fungal morphogenesis.</title>
        <authorList>
            <person name="Nowrousian M."/>
            <person name="Stajich J."/>
            <person name="Chu M."/>
            <person name="Engh I."/>
            <person name="Espagne E."/>
            <person name="Halliday K."/>
            <person name="Kamerewerd J."/>
            <person name="Kempken F."/>
            <person name="Knab B."/>
            <person name="Kuo H.C."/>
            <person name="Osiewacz H.D."/>
            <person name="Poeggeler S."/>
            <person name="Read N."/>
            <person name="Seiler S."/>
            <person name="Smith K."/>
            <person name="Zickler D."/>
            <person name="Kueck U."/>
            <person name="Freitag M."/>
        </authorList>
    </citation>
    <scope>NUCLEOTIDE SEQUENCE [LARGE SCALE GENOMIC DNA]</scope>
    <source>
        <strain evidence="3">ATCC MYA-333 / DSM 997 / K(L3346) / K-hell</strain>
        <tissue evidence="2">Mycelium</tissue>
    </source>
</reference>
<sequence>MRACSSLESLQRGSLSHPRQDTVRNAAKQRRSTFWPCFHSLIDTGTTSNNQTYQRSRTSSTTSSFCDFFFRPLYYNRL</sequence>
<proteinExistence type="predicted"/>
<feature type="compositionally biased region" description="Polar residues" evidence="1">
    <location>
        <begin position="1"/>
        <end position="14"/>
    </location>
</feature>
<protein>
    <submittedName>
        <fullName evidence="2">WGS project CABT00000000 data, contig 2.51</fullName>
    </submittedName>
</protein>
<comment type="caution">
    <text evidence="2">The sequence shown here is derived from an EMBL/GenBank/DDBJ whole genome shotgun (WGS) entry which is preliminary data.</text>
</comment>
<evidence type="ECO:0000256" key="1">
    <source>
        <dbReference type="SAM" id="MobiDB-lite"/>
    </source>
</evidence>
<name>F7W9F4_SORMK</name>
<keyword evidence="3" id="KW-1185">Reference proteome</keyword>
<gene>
    <name evidence="2" type="ORF">SMAC_12796</name>
</gene>
<accession>F7W9F4</accession>
<dbReference type="InParanoid" id="F7W9F4"/>